<organism evidence="4 5">
    <name type="scientific">Thiohalomonas denitrificans</name>
    <dbReference type="NCBI Taxonomy" id="415747"/>
    <lineage>
        <taxon>Bacteria</taxon>
        <taxon>Pseudomonadati</taxon>
        <taxon>Pseudomonadota</taxon>
        <taxon>Gammaproteobacteria</taxon>
        <taxon>Thiohalomonadales</taxon>
        <taxon>Thiohalomonadaceae</taxon>
        <taxon>Thiohalomonas</taxon>
    </lineage>
</organism>
<dbReference type="Pfam" id="PF22599">
    <property type="entry name" value="SecDF_P1_head"/>
    <property type="match status" value="1"/>
</dbReference>
<dbReference type="Gene3D" id="3.30.1360.200">
    <property type="match status" value="1"/>
</dbReference>
<dbReference type="InterPro" id="IPR054384">
    <property type="entry name" value="SecDF_P1_head"/>
</dbReference>
<dbReference type="Proteomes" id="UP000199648">
    <property type="component" value="Unassembled WGS sequence"/>
</dbReference>
<dbReference type="EMBL" id="FMWD01000004">
    <property type="protein sequence ID" value="SCZ58491.1"/>
    <property type="molecule type" value="Genomic_DNA"/>
</dbReference>
<keyword evidence="2" id="KW-0732">Signal</keyword>
<dbReference type="AlphaFoldDB" id="A0A1G5QAV7"/>
<evidence type="ECO:0000313" key="4">
    <source>
        <dbReference type="EMBL" id="SCZ58491.1"/>
    </source>
</evidence>
<protein>
    <recommendedName>
        <fullName evidence="3">SecDF P1 head subdomain domain-containing protein</fullName>
    </recommendedName>
</protein>
<name>A0A1G5QAV7_9GAMM</name>
<evidence type="ECO:0000256" key="1">
    <source>
        <dbReference type="SAM" id="MobiDB-lite"/>
    </source>
</evidence>
<feature type="domain" description="SecDF P1 head subdomain" evidence="3">
    <location>
        <begin position="42"/>
        <end position="112"/>
    </location>
</feature>
<feature type="region of interest" description="Disordered" evidence="1">
    <location>
        <begin position="123"/>
        <end position="147"/>
    </location>
</feature>
<accession>A0A1G5QAV7</accession>
<proteinExistence type="predicted"/>
<dbReference type="STRING" id="415747.SAMN03097708_01723"/>
<sequence length="147" mass="16017">MMRFRSLLAIAGGLLSVARGVNALVDEPIVYRLCRGDVQSVELQRAEGDYRTTVQLSSHASKAFATFTEMNIGKYVIVVAGESILSNAIIRERIDSGRLVSASAREEEAIQLRGAILERLPGSPCGYAQQRSKPDTGKHRGATRDVQ</sequence>
<feature type="compositionally biased region" description="Basic and acidic residues" evidence="1">
    <location>
        <begin position="132"/>
        <end position="147"/>
    </location>
</feature>
<evidence type="ECO:0000313" key="5">
    <source>
        <dbReference type="Proteomes" id="UP000199648"/>
    </source>
</evidence>
<feature type="signal peptide" evidence="2">
    <location>
        <begin position="1"/>
        <end position="23"/>
    </location>
</feature>
<evidence type="ECO:0000259" key="3">
    <source>
        <dbReference type="Pfam" id="PF22599"/>
    </source>
</evidence>
<keyword evidence="5" id="KW-1185">Reference proteome</keyword>
<reference evidence="4 5" key="1">
    <citation type="submission" date="2016-10" db="EMBL/GenBank/DDBJ databases">
        <authorList>
            <person name="de Groot N.N."/>
        </authorList>
    </citation>
    <scope>NUCLEOTIDE SEQUENCE [LARGE SCALE GENOMIC DNA]</scope>
    <source>
        <strain evidence="4 5">HLD2</strain>
    </source>
</reference>
<evidence type="ECO:0000256" key="2">
    <source>
        <dbReference type="SAM" id="SignalP"/>
    </source>
</evidence>
<dbReference type="RefSeq" id="WP_399351495.1">
    <property type="nucleotide sequence ID" value="NZ_FMWD01000004.1"/>
</dbReference>
<feature type="chain" id="PRO_5011643125" description="SecDF P1 head subdomain domain-containing protein" evidence="2">
    <location>
        <begin position="24"/>
        <end position="147"/>
    </location>
</feature>
<gene>
    <name evidence="4" type="ORF">SAMN03097708_01723</name>
</gene>